<feature type="compositionally biased region" description="Pro residues" evidence="1">
    <location>
        <begin position="106"/>
        <end position="116"/>
    </location>
</feature>
<dbReference type="Proteomes" id="UP000623107">
    <property type="component" value="Unassembled WGS sequence"/>
</dbReference>
<evidence type="ECO:0008006" key="5">
    <source>
        <dbReference type="Google" id="ProtNLM"/>
    </source>
</evidence>
<sequence>MTAATRRTAGKIPFLVLMTAPLLAGCQHQDMTDTVTGWWHGFEGGEIAKLRAPPPGENLRYPHVGRTPTKAPDLPTPEARLSLTTQLEAQRNLAQRESAAQGALPTIPPPPKPAPATPATTADTEQSGMTMTAVGQPETPAPESPSAVHPAPNLPTAPTTTPAAAPAPAPTPAPATKPAPAKKPAAPPPVPEAELPPVVAKSIPPTPPGEFPQIGDLPPPPPQFPGFDLPRDAMVSDPIRPDIDTSTPEGTLIRFQPATDHVAGNPQGDYQHIISLRGNQHLTIRGFGAFMSADAALAPADQNREIALGLLRARVVARALIERGVPASAIILKAEAIGDGVRVTVGG</sequence>
<reference evidence="3 4" key="2">
    <citation type="submission" date="2020-11" db="EMBL/GenBank/DDBJ databases">
        <title>Description of novel Gluconobacter species.</title>
        <authorList>
            <person name="Cleenwerck I."/>
            <person name="Cnockaert M."/>
            <person name="Borremans W."/>
            <person name="Wieme A.D."/>
            <person name="De Vuyst L."/>
            <person name="Vandamme P."/>
        </authorList>
    </citation>
    <scope>NUCLEOTIDE SEQUENCE [LARGE SCALE GENOMIC DNA]</scope>
    <source>
        <strain evidence="3 4">LMG 31484</strain>
    </source>
</reference>
<protein>
    <recommendedName>
        <fullName evidence="5">OmpA-like domain-containing protein</fullName>
    </recommendedName>
</protein>
<feature type="compositionally biased region" description="Pro residues" evidence="1">
    <location>
        <begin position="165"/>
        <end position="177"/>
    </location>
</feature>
<evidence type="ECO:0000256" key="1">
    <source>
        <dbReference type="SAM" id="MobiDB-lite"/>
    </source>
</evidence>
<dbReference type="PROSITE" id="PS51257">
    <property type="entry name" value="PROKAR_LIPOPROTEIN"/>
    <property type="match status" value="1"/>
</dbReference>
<dbReference type="EMBL" id="JABCQG010000024">
    <property type="protein sequence ID" value="MBF0860172.1"/>
    <property type="molecule type" value="Genomic_DNA"/>
</dbReference>
<feature type="signal peptide" evidence="2">
    <location>
        <begin position="1"/>
        <end position="24"/>
    </location>
</feature>
<keyword evidence="2" id="KW-0732">Signal</keyword>
<feature type="region of interest" description="Disordered" evidence="1">
    <location>
        <begin position="94"/>
        <end position="193"/>
    </location>
</feature>
<evidence type="ECO:0000313" key="3">
    <source>
        <dbReference type="EMBL" id="MBF0860172.1"/>
    </source>
</evidence>
<feature type="compositionally biased region" description="Low complexity" evidence="1">
    <location>
        <begin position="150"/>
        <end position="164"/>
    </location>
</feature>
<organism evidence="3 4">
    <name type="scientific">Gluconobacter vitians</name>
    <dbReference type="NCBI Taxonomy" id="2728102"/>
    <lineage>
        <taxon>Bacteria</taxon>
        <taxon>Pseudomonadati</taxon>
        <taxon>Pseudomonadota</taxon>
        <taxon>Alphaproteobacteria</taxon>
        <taxon>Acetobacterales</taxon>
        <taxon>Acetobacteraceae</taxon>
        <taxon>Gluconobacter</taxon>
    </lineage>
</organism>
<accession>A0ABR9Y8K4</accession>
<proteinExistence type="predicted"/>
<feature type="chain" id="PRO_5045087539" description="OmpA-like domain-containing protein" evidence="2">
    <location>
        <begin position="25"/>
        <end position="347"/>
    </location>
</feature>
<reference evidence="4" key="1">
    <citation type="submission" date="2020-04" db="EMBL/GenBank/DDBJ databases">
        <title>Description of novel Gluconacetobacter.</title>
        <authorList>
            <person name="Sombolestani A."/>
        </authorList>
    </citation>
    <scope>NUCLEOTIDE SEQUENCE [LARGE SCALE GENOMIC DNA]</scope>
    <source>
        <strain evidence="4">LMG 31484</strain>
    </source>
</reference>
<keyword evidence="4" id="KW-1185">Reference proteome</keyword>
<comment type="caution">
    <text evidence="3">The sequence shown here is derived from an EMBL/GenBank/DDBJ whole genome shotgun (WGS) entry which is preliminary data.</text>
</comment>
<name>A0ABR9Y8K4_9PROT</name>
<dbReference type="RefSeq" id="WP_194260711.1">
    <property type="nucleotide sequence ID" value="NZ_JABCQG010000024.1"/>
</dbReference>
<evidence type="ECO:0000313" key="4">
    <source>
        <dbReference type="Proteomes" id="UP000623107"/>
    </source>
</evidence>
<gene>
    <name evidence="3" type="ORF">HKD24_13290</name>
</gene>
<evidence type="ECO:0000256" key="2">
    <source>
        <dbReference type="SAM" id="SignalP"/>
    </source>
</evidence>